<feature type="transmembrane region" description="Helical" evidence="1">
    <location>
        <begin position="123"/>
        <end position="140"/>
    </location>
</feature>
<evidence type="ECO:0000256" key="1">
    <source>
        <dbReference type="SAM" id="Phobius"/>
    </source>
</evidence>
<evidence type="ECO:0000313" key="3">
    <source>
        <dbReference type="EMBL" id="TWG82743.1"/>
    </source>
</evidence>
<feature type="transmembrane region" description="Helical" evidence="1">
    <location>
        <begin position="99"/>
        <end position="116"/>
    </location>
</feature>
<organism evidence="3 4">
    <name type="scientific">Cupriavidus gilardii J11</name>
    <dbReference type="NCBI Taxonomy" id="936133"/>
    <lineage>
        <taxon>Bacteria</taxon>
        <taxon>Pseudomonadati</taxon>
        <taxon>Pseudomonadota</taxon>
        <taxon>Betaproteobacteria</taxon>
        <taxon>Burkholderiales</taxon>
        <taxon>Burkholderiaceae</taxon>
        <taxon>Cupriavidus</taxon>
    </lineage>
</organism>
<dbReference type="AlphaFoldDB" id="A0A562BC43"/>
<accession>A0A562BC43</accession>
<feature type="transmembrane region" description="Helical" evidence="1">
    <location>
        <begin position="62"/>
        <end position="93"/>
    </location>
</feature>
<evidence type="ECO:0000313" key="4">
    <source>
        <dbReference type="Proteomes" id="UP000318141"/>
    </source>
</evidence>
<feature type="transmembrane region" description="Helical" evidence="1">
    <location>
        <begin position="32"/>
        <end position="50"/>
    </location>
</feature>
<protein>
    <submittedName>
        <fullName evidence="3">Uncharacterized protein DUF4401</fullName>
    </submittedName>
</protein>
<keyword evidence="1" id="KW-0472">Membrane</keyword>
<gene>
    <name evidence="3" type="ORF">L602_003400000270</name>
</gene>
<comment type="caution">
    <text evidence="3">The sequence shown here is derived from an EMBL/GenBank/DDBJ whole genome shotgun (WGS) entry which is preliminary data.</text>
</comment>
<keyword evidence="1" id="KW-0812">Transmembrane</keyword>
<dbReference type="EMBL" id="VLJN01000028">
    <property type="protein sequence ID" value="TWG82743.1"/>
    <property type="molecule type" value="Genomic_DNA"/>
</dbReference>
<dbReference type="Pfam" id="PF14351">
    <property type="entry name" value="DUF4401"/>
    <property type="match status" value="1"/>
</dbReference>
<reference evidence="3 4" key="1">
    <citation type="submission" date="2019-07" db="EMBL/GenBank/DDBJ databases">
        <title>Genome sequencing of lignin-degrading bacterial isolates.</title>
        <authorList>
            <person name="Gladden J."/>
        </authorList>
    </citation>
    <scope>NUCLEOTIDE SEQUENCE [LARGE SCALE GENOMIC DNA]</scope>
    <source>
        <strain evidence="3 4">J11</strain>
    </source>
</reference>
<sequence>MLLCGLIGALAVTGMSHPLGVMLDDARPIAGAHWLAGAAVGIVLVGSCAAESRRLGIDAGHTLVALLATATLAALMTGAPGVVAGLLAVGLGLRRASPGWLAMGVVTIALGFVWYYSALHWTLLVKSATLVVAGVAVLLLRGRMEPRRQSDDAARAALTEGGS</sequence>
<keyword evidence="4" id="KW-1185">Reference proteome</keyword>
<name>A0A562BC43_9BURK</name>
<keyword evidence="1" id="KW-1133">Transmembrane helix</keyword>
<feature type="domain" description="DUF4401" evidence="2">
    <location>
        <begin position="9"/>
        <end position="144"/>
    </location>
</feature>
<dbReference type="Proteomes" id="UP000318141">
    <property type="component" value="Unassembled WGS sequence"/>
</dbReference>
<dbReference type="InterPro" id="IPR025513">
    <property type="entry name" value="DUF4401"/>
</dbReference>
<proteinExistence type="predicted"/>
<evidence type="ECO:0000259" key="2">
    <source>
        <dbReference type="Pfam" id="PF14351"/>
    </source>
</evidence>